<dbReference type="Proteomes" id="UP000597507">
    <property type="component" value="Unassembled WGS sequence"/>
</dbReference>
<reference evidence="1 2" key="1">
    <citation type="journal article" date="2014" name="Int. J. Syst. Evol. Microbiol.">
        <title>Complete genome sequence of Corynebacterium casei LMG S-19264T (=DSM 44701T), isolated from a smear-ripened cheese.</title>
        <authorList>
            <consortium name="US DOE Joint Genome Institute (JGI-PGF)"/>
            <person name="Walter F."/>
            <person name="Albersmeier A."/>
            <person name="Kalinowski J."/>
            <person name="Ruckert C."/>
        </authorList>
    </citation>
    <scope>NUCLEOTIDE SEQUENCE [LARGE SCALE GENOMIC DNA]</scope>
    <source>
        <strain evidence="1 2">CGMCC 1.16330</strain>
    </source>
</reference>
<dbReference type="PANTHER" id="PTHR33986:SF15">
    <property type="entry name" value="MITOCHONDRIAL FISSION PROTEIN ELM1"/>
    <property type="match status" value="1"/>
</dbReference>
<evidence type="ECO:0008006" key="3">
    <source>
        <dbReference type="Google" id="ProtNLM"/>
    </source>
</evidence>
<gene>
    <name evidence="1" type="ORF">GCM10010964_05010</name>
</gene>
<comment type="caution">
    <text evidence="1">The sequence shown here is derived from an EMBL/GenBank/DDBJ whole genome shotgun (WGS) entry which is preliminary data.</text>
</comment>
<evidence type="ECO:0000313" key="2">
    <source>
        <dbReference type="Proteomes" id="UP000597507"/>
    </source>
</evidence>
<keyword evidence="2" id="KW-1185">Reference proteome</keyword>
<name>A0A8J3E9Z6_9PROT</name>
<accession>A0A8J3E9Z6</accession>
<protein>
    <recommendedName>
        <fullName evidence="3">Nucleoside-diphosphate sugar epimerase</fullName>
    </recommendedName>
</protein>
<dbReference type="InterPro" id="IPR009367">
    <property type="entry name" value="Elm1-like"/>
</dbReference>
<dbReference type="EMBL" id="BMKS01000001">
    <property type="protein sequence ID" value="GGG19780.1"/>
    <property type="molecule type" value="Genomic_DNA"/>
</dbReference>
<dbReference type="Pfam" id="PF06258">
    <property type="entry name" value="Mito_fiss_Elm1"/>
    <property type="match status" value="1"/>
</dbReference>
<dbReference type="RefSeq" id="WP_229677753.1">
    <property type="nucleotide sequence ID" value="NZ_BMKS01000001.1"/>
</dbReference>
<organism evidence="1 2">
    <name type="scientific">Caldovatus sediminis</name>
    <dbReference type="NCBI Taxonomy" id="2041189"/>
    <lineage>
        <taxon>Bacteria</taxon>
        <taxon>Pseudomonadati</taxon>
        <taxon>Pseudomonadota</taxon>
        <taxon>Alphaproteobacteria</taxon>
        <taxon>Acetobacterales</taxon>
        <taxon>Roseomonadaceae</taxon>
        <taxon>Caldovatus</taxon>
    </lineage>
</organism>
<dbReference type="PANTHER" id="PTHR33986">
    <property type="entry name" value="OS02G0535700 PROTEIN"/>
    <property type="match status" value="1"/>
</dbReference>
<proteinExistence type="predicted"/>
<evidence type="ECO:0000313" key="1">
    <source>
        <dbReference type="EMBL" id="GGG19780.1"/>
    </source>
</evidence>
<sequence>MLISGPTPPAPAAATGNGAASSAWVLTEGHAGMEAQALGLAEALRLVPEPRRLRARLPWDWLPGRLWPSPLRGVTTEAGALGPPWPRLAVGCGNVAAPVGAALRRRGVPAVHVQHPKMDPASFDVVVAACHDGLTGPNVVVTRTALHRASPERLAAARAAWAPRLADLPHPLVAVLVGGSNGRFRLDVPVATRLANELGAMARFDRVGLAVTPSRRTAPEAAAALSRRLAPFGAFVWGGAGANPYFGLLALADAIVVTCDSVSMMSEAAATTAPIFIFELPGRSRRIGAFIEMLMRERRAHPFTGRFRSWPVAPLDDTPMAAAEVARRLGL</sequence>
<dbReference type="AlphaFoldDB" id="A0A8J3E9Z6"/>